<dbReference type="Pfam" id="PF07702">
    <property type="entry name" value="UTRA"/>
    <property type="match status" value="1"/>
</dbReference>
<keyword evidence="3" id="KW-0804">Transcription</keyword>
<evidence type="ECO:0000256" key="1">
    <source>
        <dbReference type="ARBA" id="ARBA00023015"/>
    </source>
</evidence>
<evidence type="ECO:0000313" key="5">
    <source>
        <dbReference type="EMBL" id="MDM7854112.1"/>
    </source>
</evidence>
<dbReference type="InterPro" id="IPR036388">
    <property type="entry name" value="WH-like_DNA-bd_sf"/>
</dbReference>
<accession>A0ABT7SD50</accession>
<dbReference type="InterPro" id="IPR000524">
    <property type="entry name" value="Tscrpt_reg_HTH_GntR"/>
</dbReference>
<evidence type="ECO:0000259" key="4">
    <source>
        <dbReference type="PROSITE" id="PS50949"/>
    </source>
</evidence>
<evidence type="ECO:0000256" key="2">
    <source>
        <dbReference type="ARBA" id="ARBA00023125"/>
    </source>
</evidence>
<keyword evidence="2" id="KW-0238">DNA-binding</keyword>
<name>A0ABT7SD50_9CELL</name>
<dbReference type="PRINTS" id="PR00035">
    <property type="entry name" value="HTHGNTR"/>
</dbReference>
<dbReference type="CDD" id="cd07377">
    <property type="entry name" value="WHTH_GntR"/>
    <property type="match status" value="1"/>
</dbReference>
<dbReference type="SMART" id="SM00345">
    <property type="entry name" value="HTH_GNTR"/>
    <property type="match status" value="1"/>
</dbReference>
<dbReference type="InterPro" id="IPR011663">
    <property type="entry name" value="UTRA"/>
</dbReference>
<proteinExistence type="predicted"/>
<dbReference type="InterPro" id="IPR028978">
    <property type="entry name" value="Chorismate_lyase_/UTRA_dom_sf"/>
</dbReference>
<dbReference type="Gene3D" id="3.40.1410.10">
    <property type="entry name" value="Chorismate lyase-like"/>
    <property type="match status" value="1"/>
</dbReference>
<protein>
    <submittedName>
        <fullName evidence="5">GntR family transcriptional regulator</fullName>
    </submittedName>
</protein>
<organism evidence="5 6">
    <name type="scientific">Cellulomonas alba</name>
    <dbReference type="NCBI Taxonomy" id="3053467"/>
    <lineage>
        <taxon>Bacteria</taxon>
        <taxon>Bacillati</taxon>
        <taxon>Actinomycetota</taxon>
        <taxon>Actinomycetes</taxon>
        <taxon>Micrococcales</taxon>
        <taxon>Cellulomonadaceae</taxon>
        <taxon>Cellulomonas</taxon>
    </lineage>
</organism>
<dbReference type="Pfam" id="PF00392">
    <property type="entry name" value="GntR"/>
    <property type="match status" value="1"/>
</dbReference>
<dbReference type="EMBL" id="JAUCGQ010000001">
    <property type="protein sequence ID" value="MDM7854112.1"/>
    <property type="molecule type" value="Genomic_DNA"/>
</dbReference>
<keyword evidence="1" id="KW-0805">Transcription regulation</keyword>
<dbReference type="PROSITE" id="PS50949">
    <property type="entry name" value="HTH_GNTR"/>
    <property type="match status" value="1"/>
</dbReference>
<sequence length="244" mass="27356">MTAVLERDSAVPLYVQLERILHDRIASGEWQPNQRIPSENDLNREYGLSRMTVRGVLTKLVTDGLLVRVPGKGTYVAPHKIDAVSPAYRGVREQLEAMGYATSTRLVSFVLEQPSSGARQRLRLSDAEQVWTIVRVRDVQGEPISLHRSHVPARLAPGLDGHDVVGEQLCVILEDHYGLPMKNVHEDLEAHAVTTAEARHLGMHRGEPALLLQDLVSDARGVPFEYSSIVFRGDKLRLRFDYEL</sequence>
<dbReference type="Proteomes" id="UP001529338">
    <property type="component" value="Unassembled WGS sequence"/>
</dbReference>
<dbReference type="SMART" id="SM00866">
    <property type="entry name" value="UTRA"/>
    <property type="match status" value="1"/>
</dbReference>
<dbReference type="Gene3D" id="1.10.10.10">
    <property type="entry name" value="Winged helix-like DNA-binding domain superfamily/Winged helix DNA-binding domain"/>
    <property type="match status" value="1"/>
</dbReference>
<gene>
    <name evidence="5" type="ORF">QRT04_04135</name>
</gene>
<dbReference type="PANTHER" id="PTHR44846:SF1">
    <property type="entry name" value="MANNOSYL-D-GLYCERATE TRANSPORT_METABOLISM SYSTEM REPRESSOR MNGR-RELATED"/>
    <property type="match status" value="1"/>
</dbReference>
<reference evidence="5 6" key="1">
    <citation type="submission" date="2023-06" db="EMBL/GenBank/DDBJ databases">
        <title>Cellulomonas sp. MW4 Whole genome sequence.</title>
        <authorList>
            <person name="Park S."/>
        </authorList>
    </citation>
    <scope>NUCLEOTIDE SEQUENCE [LARGE SCALE GENOMIC DNA]</scope>
    <source>
        <strain evidence="5 6">MW4</strain>
    </source>
</reference>
<evidence type="ECO:0000256" key="3">
    <source>
        <dbReference type="ARBA" id="ARBA00023163"/>
    </source>
</evidence>
<comment type="caution">
    <text evidence="5">The sequence shown here is derived from an EMBL/GenBank/DDBJ whole genome shotgun (WGS) entry which is preliminary data.</text>
</comment>
<keyword evidence="6" id="KW-1185">Reference proteome</keyword>
<dbReference type="PANTHER" id="PTHR44846">
    <property type="entry name" value="MANNOSYL-D-GLYCERATE TRANSPORT/METABOLISM SYSTEM REPRESSOR MNGR-RELATED"/>
    <property type="match status" value="1"/>
</dbReference>
<dbReference type="SUPFAM" id="SSF46785">
    <property type="entry name" value="Winged helix' DNA-binding domain"/>
    <property type="match status" value="1"/>
</dbReference>
<dbReference type="RefSeq" id="WP_289453716.1">
    <property type="nucleotide sequence ID" value="NZ_JAUCGQ010000001.1"/>
</dbReference>
<dbReference type="InterPro" id="IPR050679">
    <property type="entry name" value="Bact_HTH_transcr_reg"/>
</dbReference>
<dbReference type="SUPFAM" id="SSF64288">
    <property type="entry name" value="Chorismate lyase-like"/>
    <property type="match status" value="1"/>
</dbReference>
<feature type="domain" description="HTH gntR-type" evidence="4">
    <location>
        <begin position="11"/>
        <end position="79"/>
    </location>
</feature>
<evidence type="ECO:0000313" key="6">
    <source>
        <dbReference type="Proteomes" id="UP001529338"/>
    </source>
</evidence>
<dbReference type="InterPro" id="IPR036390">
    <property type="entry name" value="WH_DNA-bd_sf"/>
</dbReference>